<dbReference type="InterPro" id="IPR036866">
    <property type="entry name" value="RibonucZ/Hydroxyglut_hydro"/>
</dbReference>
<evidence type="ECO:0000313" key="7">
    <source>
        <dbReference type="Proteomes" id="UP000321291"/>
    </source>
</evidence>
<dbReference type="Proteomes" id="UP000321291">
    <property type="component" value="Chromosome"/>
</dbReference>
<evidence type="ECO:0000313" key="6">
    <source>
        <dbReference type="EMBL" id="QEC72358.1"/>
    </source>
</evidence>
<dbReference type="Pfam" id="PF00753">
    <property type="entry name" value="Lactamase_B"/>
    <property type="match status" value="1"/>
</dbReference>
<dbReference type="SMART" id="SM00849">
    <property type="entry name" value="Lactamase_B"/>
    <property type="match status" value="1"/>
</dbReference>
<dbReference type="PANTHER" id="PTHR42978">
    <property type="entry name" value="QUORUM-QUENCHING LACTONASE YTNP-RELATED-RELATED"/>
    <property type="match status" value="1"/>
</dbReference>
<dbReference type="OrthoDB" id="9802897at2"/>
<evidence type="ECO:0000259" key="5">
    <source>
        <dbReference type="SMART" id="SM00849"/>
    </source>
</evidence>
<dbReference type="RefSeq" id="WP_146782583.1">
    <property type="nucleotide sequence ID" value="NZ_CP042434.1"/>
</dbReference>
<protein>
    <submittedName>
        <fullName evidence="6">MBL fold metallo-hydrolase</fullName>
    </submittedName>
</protein>
<evidence type="ECO:0000256" key="4">
    <source>
        <dbReference type="ARBA" id="ARBA00022833"/>
    </source>
</evidence>
<dbReference type="InterPro" id="IPR051013">
    <property type="entry name" value="MBL_superfamily_lactonases"/>
</dbReference>
<comment type="similarity">
    <text evidence="1">Belongs to the metallo-beta-lactamase superfamily.</text>
</comment>
<feature type="domain" description="Metallo-beta-lactamase" evidence="5">
    <location>
        <begin position="40"/>
        <end position="236"/>
    </location>
</feature>
<name>A0A5B8VQ19_9BACT</name>
<accession>A0A5B8VQ19</accession>
<dbReference type="SUPFAM" id="SSF56281">
    <property type="entry name" value="Metallo-hydrolase/oxidoreductase"/>
    <property type="match status" value="1"/>
</dbReference>
<organism evidence="6 7">
    <name type="scientific">Arachidicoccus ginsenosidivorans</name>
    <dbReference type="NCBI Taxonomy" id="496057"/>
    <lineage>
        <taxon>Bacteria</taxon>
        <taxon>Pseudomonadati</taxon>
        <taxon>Bacteroidota</taxon>
        <taxon>Chitinophagia</taxon>
        <taxon>Chitinophagales</taxon>
        <taxon>Chitinophagaceae</taxon>
        <taxon>Arachidicoccus</taxon>
    </lineage>
</organism>
<keyword evidence="7" id="KW-1185">Reference proteome</keyword>
<gene>
    <name evidence="6" type="ORF">FSB73_12435</name>
</gene>
<sequence length="246" mass="27729">MRIIPLSEGAFTIDSSKKFIPFDPSTDDLQKRAVGSLLVEIQPFLIITDKDILLLDTGLGFTKDGEPQIHALLKAHGIGAGEVTKVLLSHLHKDHAGGIKMTKPNGEATLTFPNATYYLQASELAYGLSGENPSYLKEQFEILKDHPQVVLLDGDGTLDGYITYQVTGAHSKYHQVFWFKEGEETVFYGADDAPQLGQMKNRFVAKYDYDGRKCMELRKKWWAEGEEGKWIFLFYHDVKSPTFSFK</sequence>
<dbReference type="GO" id="GO:0046872">
    <property type="term" value="F:metal ion binding"/>
    <property type="evidence" value="ECO:0007669"/>
    <property type="project" value="UniProtKB-KW"/>
</dbReference>
<evidence type="ECO:0000256" key="1">
    <source>
        <dbReference type="ARBA" id="ARBA00007749"/>
    </source>
</evidence>
<keyword evidence="2" id="KW-0479">Metal-binding</keyword>
<reference evidence="6 7" key="1">
    <citation type="journal article" date="2017" name="Int. J. Syst. Evol. Microbiol.">
        <title>Arachidicoccus ginsenosidivorans sp. nov., with ginsenoside-converting activity isolated from ginseng cultivating soil.</title>
        <authorList>
            <person name="Siddiqi M.Z."/>
            <person name="Aslam Z."/>
            <person name="Im W.T."/>
        </authorList>
    </citation>
    <scope>NUCLEOTIDE SEQUENCE [LARGE SCALE GENOMIC DNA]</scope>
    <source>
        <strain evidence="6 7">Gsoil 809</strain>
    </source>
</reference>
<keyword evidence="3 6" id="KW-0378">Hydrolase</keyword>
<dbReference type="InterPro" id="IPR001279">
    <property type="entry name" value="Metallo-B-lactamas"/>
</dbReference>
<evidence type="ECO:0000256" key="2">
    <source>
        <dbReference type="ARBA" id="ARBA00022723"/>
    </source>
</evidence>
<dbReference type="AlphaFoldDB" id="A0A5B8VQ19"/>
<dbReference type="GO" id="GO:0016787">
    <property type="term" value="F:hydrolase activity"/>
    <property type="evidence" value="ECO:0007669"/>
    <property type="project" value="UniProtKB-KW"/>
</dbReference>
<dbReference type="KEGG" id="agi:FSB73_12435"/>
<keyword evidence="4" id="KW-0862">Zinc</keyword>
<evidence type="ECO:0000256" key="3">
    <source>
        <dbReference type="ARBA" id="ARBA00022801"/>
    </source>
</evidence>
<proteinExistence type="inferred from homology"/>
<dbReference type="EMBL" id="CP042434">
    <property type="protein sequence ID" value="QEC72358.1"/>
    <property type="molecule type" value="Genomic_DNA"/>
</dbReference>
<dbReference type="Gene3D" id="3.60.15.10">
    <property type="entry name" value="Ribonuclease Z/Hydroxyacylglutathione hydrolase-like"/>
    <property type="match status" value="1"/>
</dbReference>